<dbReference type="Proteomes" id="UP000005240">
    <property type="component" value="Unassembled WGS sequence"/>
</dbReference>
<reference evidence="2" key="2">
    <citation type="submission" date="2016-05" db="EMBL/GenBank/DDBJ databases">
        <title>Comparative analysis highlights variable genome content of wheat rusts and divergence of the mating loci.</title>
        <authorList>
            <person name="Cuomo C.A."/>
            <person name="Bakkeren G."/>
            <person name="Szabo L."/>
            <person name="Khalil H."/>
            <person name="Joly D."/>
            <person name="Goldberg J."/>
            <person name="Young S."/>
            <person name="Zeng Q."/>
            <person name="Fellers J."/>
        </authorList>
    </citation>
    <scope>NUCLEOTIDE SEQUENCE [LARGE SCALE GENOMIC DNA]</scope>
    <source>
        <strain evidence="2">1-1 BBBD Race 1</strain>
    </source>
</reference>
<dbReference type="AlphaFoldDB" id="A0A180GWX8"/>
<organism evidence="2">
    <name type="scientific">Puccinia triticina (isolate 1-1 / race 1 (BBBD))</name>
    <name type="common">Brown leaf rust fungus</name>
    <dbReference type="NCBI Taxonomy" id="630390"/>
    <lineage>
        <taxon>Eukaryota</taxon>
        <taxon>Fungi</taxon>
        <taxon>Dikarya</taxon>
        <taxon>Basidiomycota</taxon>
        <taxon>Pucciniomycotina</taxon>
        <taxon>Pucciniomycetes</taxon>
        <taxon>Pucciniales</taxon>
        <taxon>Pucciniaceae</taxon>
        <taxon>Puccinia</taxon>
    </lineage>
</organism>
<feature type="compositionally biased region" description="Polar residues" evidence="1">
    <location>
        <begin position="67"/>
        <end position="87"/>
    </location>
</feature>
<keyword evidence="4" id="KW-1185">Reference proteome</keyword>
<reference evidence="3" key="4">
    <citation type="submission" date="2025-05" db="UniProtKB">
        <authorList>
            <consortium name="EnsemblFungi"/>
        </authorList>
    </citation>
    <scope>IDENTIFICATION</scope>
    <source>
        <strain evidence="3">isolate 1-1 / race 1 (BBBD)</strain>
    </source>
</reference>
<sequence length="87" mass="9542">MAAILPEMARATLSECPTCHLPVLTPPTIEKAGGETTHITVERYYEGRLRREKIIHTGAPRNKQGHGETTNSKSTTNTPETPDSSKQ</sequence>
<dbReference type="VEuPathDB" id="FungiDB:PTTG_26129"/>
<accession>A0A180GWX8</accession>
<dbReference type="EMBL" id="ADAS02000014">
    <property type="protein sequence ID" value="OAV97326.1"/>
    <property type="molecule type" value="Genomic_DNA"/>
</dbReference>
<feature type="region of interest" description="Disordered" evidence="1">
    <location>
        <begin position="51"/>
        <end position="87"/>
    </location>
</feature>
<evidence type="ECO:0000313" key="3">
    <source>
        <dbReference type="EnsemblFungi" id="PTTG_26129-t43_1-p1"/>
    </source>
</evidence>
<dbReference type="EnsemblFungi" id="PTTG_26129-t43_1">
    <property type="protein sequence ID" value="PTTG_26129-t43_1-p1"/>
    <property type="gene ID" value="PTTG_26129"/>
</dbReference>
<gene>
    <name evidence="2" type="ORF">PTTG_26129</name>
</gene>
<proteinExistence type="predicted"/>
<evidence type="ECO:0000313" key="4">
    <source>
        <dbReference type="Proteomes" id="UP000005240"/>
    </source>
</evidence>
<name>A0A180GWX8_PUCT1</name>
<reference evidence="3 4" key="3">
    <citation type="journal article" date="2017" name="G3 (Bethesda)">
        <title>Comparative analysis highlights variable genome content of wheat rusts and divergence of the mating loci.</title>
        <authorList>
            <person name="Cuomo C.A."/>
            <person name="Bakkeren G."/>
            <person name="Khalil H.B."/>
            <person name="Panwar V."/>
            <person name="Joly D."/>
            <person name="Linning R."/>
            <person name="Sakthikumar S."/>
            <person name="Song X."/>
            <person name="Adiconis X."/>
            <person name="Fan L."/>
            <person name="Goldberg J.M."/>
            <person name="Levin J.Z."/>
            <person name="Young S."/>
            <person name="Zeng Q."/>
            <person name="Anikster Y."/>
            <person name="Bruce M."/>
            <person name="Wang M."/>
            <person name="Yin C."/>
            <person name="McCallum B."/>
            <person name="Szabo L.J."/>
            <person name="Hulbert S."/>
            <person name="Chen X."/>
            <person name="Fellers J.P."/>
        </authorList>
    </citation>
    <scope>NUCLEOTIDE SEQUENCE</scope>
    <source>
        <strain evidence="4">Isolate 1-1 / race 1 (BBBD)</strain>
        <strain evidence="3">isolate 1-1 / race 1 (BBBD)</strain>
    </source>
</reference>
<reference evidence="2" key="1">
    <citation type="submission" date="2009-11" db="EMBL/GenBank/DDBJ databases">
        <authorList>
            <consortium name="The Broad Institute Genome Sequencing Platform"/>
            <person name="Ward D."/>
            <person name="Feldgarden M."/>
            <person name="Earl A."/>
            <person name="Young S.K."/>
            <person name="Zeng Q."/>
            <person name="Koehrsen M."/>
            <person name="Alvarado L."/>
            <person name="Berlin A."/>
            <person name="Bochicchio J."/>
            <person name="Borenstein D."/>
            <person name="Chapman S.B."/>
            <person name="Chen Z."/>
            <person name="Engels R."/>
            <person name="Freedman E."/>
            <person name="Gellesch M."/>
            <person name="Goldberg J."/>
            <person name="Griggs A."/>
            <person name="Gujja S."/>
            <person name="Heilman E."/>
            <person name="Heiman D."/>
            <person name="Hepburn T."/>
            <person name="Howarth C."/>
            <person name="Jen D."/>
            <person name="Larson L."/>
            <person name="Lewis B."/>
            <person name="Mehta T."/>
            <person name="Park D."/>
            <person name="Pearson M."/>
            <person name="Roberts A."/>
            <person name="Saif S."/>
            <person name="Shea T."/>
            <person name="Shenoy N."/>
            <person name="Sisk P."/>
            <person name="Stolte C."/>
            <person name="Sykes S."/>
            <person name="Thomson T."/>
            <person name="Walk T."/>
            <person name="White J."/>
            <person name="Yandava C."/>
            <person name="Izard J."/>
            <person name="Baranova O.V."/>
            <person name="Blanton J.M."/>
            <person name="Tanner A.C."/>
            <person name="Dewhirst F.E."/>
            <person name="Haas B."/>
            <person name="Nusbaum C."/>
            <person name="Birren B."/>
        </authorList>
    </citation>
    <scope>NUCLEOTIDE SEQUENCE [LARGE SCALE GENOMIC DNA]</scope>
    <source>
        <strain evidence="2">1-1 BBBD Race 1</strain>
    </source>
</reference>
<evidence type="ECO:0000313" key="2">
    <source>
        <dbReference type="EMBL" id="OAV97326.1"/>
    </source>
</evidence>
<protein>
    <submittedName>
        <fullName evidence="2 3">Uncharacterized protein</fullName>
    </submittedName>
</protein>
<evidence type="ECO:0000256" key="1">
    <source>
        <dbReference type="SAM" id="MobiDB-lite"/>
    </source>
</evidence>